<name>A0ABR5SNG6_9BACT</name>
<dbReference type="SMART" id="SM00205">
    <property type="entry name" value="THN"/>
    <property type="match status" value="1"/>
</dbReference>
<reference evidence="1 2" key="1">
    <citation type="submission" date="2015-11" db="EMBL/GenBank/DDBJ databases">
        <authorList>
            <person name="Lin W."/>
        </authorList>
    </citation>
    <scope>NUCLEOTIDE SEQUENCE [LARGE SCALE GENOMIC DNA]</scope>
    <source>
        <strain evidence="1 2">HCH-1</strain>
    </source>
</reference>
<dbReference type="InterPro" id="IPR001938">
    <property type="entry name" value="Thaumatin"/>
</dbReference>
<evidence type="ECO:0000313" key="2">
    <source>
        <dbReference type="Proteomes" id="UP000060487"/>
    </source>
</evidence>
<dbReference type="Pfam" id="PF00314">
    <property type="entry name" value="Thaumatin"/>
    <property type="match status" value="1"/>
</dbReference>
<dbReference type="PROSITE" id="PS51367">
    <property type="entry name" value="THAUMATIN_2"/>
    <property type="match status" value="1"/>
</dbReference>
<sequence length="447" mass="48485">MRMRVFMNLVVLILVFSALMFLKVIPCNADSQSHYVMFINNCSYPIWVGQFGETATSPSDGWKMDNSSIIVKTIANGWSGRFWPRTGCTFDSTGVCPNPYADCCITGGCIDNESKFAVKCAQGGNPPTSLFELTLDSPNDTVYGPYDTVDISFVDGFGVPVMVTPVYPYDPPKIGNPGGGDNPDPAHWCKTMGHTANPACPDNMLLSDGVSCYSPCQYAISKLALSPKSNTVANICCSNSNVQKDGYNCIDEVVDGKTTDSCCAQDKWAGGYGCSPYVLDNITFKQKYNDNEVCNALDSTNKRSYWGNIAPSTDPLLGAKALQYVANVHAAAPGVYSWQFDDKSSTYHCRLTTSVLNYVVAFCPNDFVPPMIAIYGVYSYGSNSTIFGTPTAQGVTTDGQGNYALHFTNGTSILSASDGYMYTYINGKWAHYTDTISPNGVQWSPPK</sequence>
<dbReference type="SUPFAM" id="SSF49870">
    <property type="entry name" value="Osmotin, thaumatin-like protein"/>
    <property type="match status" value="1"/>
</dbReference>
<comment type="caution">
    <text evidence="1">The sequence shown here is derived from an EMBL/GenBank/DDBJ whole genome shotgun (WGS) entry which is preliminary data.</text>
</comment>
<proteinExistence type="predicted"/>
<organism evidence="1 2">
    <name type="scientific">Candidatus Magnetominusculus xianensis</name>
    <dbReference type="NCBI Taxonomy" id="1748249"/>
    <lineage>
        <taxon>Bacteria</taxon>
        <taxon>Pseudomonadati</taxon>
        <taxon>Nitrospirota</taxon>
        <taxon>Nitrospiria</taxon>
        <taxon>Nitrospirales</taxon>
        <taxon>Nitrospiraceae</taxon>
        <taxon>Candidatus Magnetominusculus</taxon>
    </lineage>
</organism>
<dbReference type="EMBL" id="LNQR01000004">
    <property type="protein sequence ID" value="KWT94670.1"/>
    <property type="molecule type" value="Genomic_DNA"/>
</dbReference>
<dbReference type="RefSeq" id="WP_085050739.1">
    <property type="nucleotide sequence ID" value="NZ_LNQR01000004.1"/>
</dbReference>
<gene>
    <name evidence="1" type="ORF">ASN18_0209</name>
</gene>
<dbReference type="Proteomes" id="UP000060487">
    <property type="component" value="Unassembled WGS sequence"/>
</dbReference>
<dbReference type="PANTHER" id="PTHR31048">
    <property type="entry name" value="OS03G0233200 PROTEIN"/>
    <property type="match status" value="1"/>
</dbReference>
<protein>
    <submittedName>
        <fullName evidence="1">Pathogenesis-related protein 5</fullName>
    </submittedName>
</protein>
<evidence type="ECO:0000313" key="1">
    <source>
        <dbReference type="EMBL" id="KWT94670.1"/>
    </source>
</evidence>
<accession>A0ABR5SNG6</accession>
<keyword evidence="2" id="KW-1185">Reference proteome</keyword>
<dbReference type="Gene3D" id="2.60.110.10">
    <property type="entry name" value="Thaumatin"/>
    <property type="match status" value="2"/>
</dbReference>
<dbReference type="InterPro" id="IPR037176">
    <property type="entry name" value="Osmotin/thaumatin-like_sf"/>
</dbReference>